<dbReference type="AlphaFoldDB" id="A0A9X4N103"/>
<reference evidence="8" key="1">
    <citation type="submission" date="2022-07" db="EMBL/GenBank/DDBJ databases">
        <title>Whole Genome Sequencing of Streptococcus suis.</title>
        <authorList>
            <person name="Dai X."/>
            <person name="Huang J."/>
            <person name="Wang L."/>
        </authorList>
    </citation>
    <scope>NUCLEOTIDE SEQUENCE</scope>
    <source>
        <strain evidence="8">XNB2</strain>
    </source>
</reference>
<evidence type="ECO:0000313" key="9">
    <source>
        <dbReference type="Proteomes" id="UP001152875"/>
    </source>
</evidence>
<dbReference type="Pfam" id="PF00746">
    <property type="entry name" value="Gram_pos_anchor"/>
    <property type="match status" value="1"/>
</dbReference>
<dbReference type="Gene3D" id="1.20.120.330">
    <property type="entry name" value="Nucleotidyltransferases domain 2"/>
    <property type="match status" value="1"/>
</dbReference>
<dbReference type="InterPro" id="IPR019931">
    <property type="entry name" value="LPXTG_anchor"/>
</dbReference>
<dbReference type="PROSITE" id="PS50847">
    <property type="entry name" value="GRAM_POS_ANCHORING"/>
    <property type="match status" value="1"/>
</dbReference>
<feature type="transmembrane region" description="Helical" evidence="6">
    <location>
        <begin position="764"/>
        <end position="781"/>
    </location>
</feature>
<keyword evidence="2" id="KW-0964">Secreted</keyword>
<feature type="domain" description="Gram-positive cocci surface proteins LPxTG" evidence="7">
    <location>
        <begin position="755"/>
        <end position="787"/>
    </location>
</feature>
<comment type="caution">
    <text evidence="8">The sequence shown here is derived from an EMBL/GenBank/DDBJ whole genome shotgun (WGS) entry which is preliminary data.</text>
</comment>
<keyword evidence="5" id="KW-0175">Coiled coil</keyword>
<keyword evidence="6" id="KW-0472">Membrane</keyword>
<feature type="coiled-coil region" evidence="5">
    <location>
        <begin position="121"/>
        <end position="169"/>
    </location>
</feature>
<protein>
    <submittedName>
        <fullName evidence="8">LPXTG cell wall anchor domain-containing protein</fullName>
    </submittedName>
</protein>
<name>A0A9X4N103_STRSU</name>
<evidence type="ECO:0000256" key="6">
    <source>
        <dbReference type="SAM" id="Phobius"/>
    </source>
</evidence>
<keyword evidence="4" id="KW-0572">Peptidoglycan-anchor</keyword>
<dbReference type="EMBL" id="JANFMP010000018">
    <property type="protein sequence ID" value="MDG4527168.1"/>
    <property type="molecule type" value="Genomic_DNA"/>
</dbReference>
<evidence type="ECO:0000256" key="1">
    <source>
        <dbReference type="ARBA" id="ARBA00022512"/>
    </source>
</evidence>
<accession>A0A9X4N103</accession>
<dbReference type="NCBIfam" id="TIGR01167">
    <property type="entry name" value="LPXTG_anchor"/>
    <property type="match status" value="1"/>
</dbReference>
<evidence type="ECO:0000256" key="4">
    <source>
        <dbReference type="ARBA" id="ARBA00023088"/>
    </source>
</evidence>
<keyword evidence="6" id="KW-0812">Transmembrane</keyword>
<gene>
    <name evidence="8" type="ORF">NOL13_07120</name>
</gene>
<evidence type="ECO:0000256" key="2">
    <source>
        <dbReference type="ARBA" id="ARBA00022525"/>
    </source>
</evidence>
<proteinExistence type="predicted"/>
<evidence type="ECO:0000256" key="3">
    <source>
        <dbReference type="ARBA" id="ARBA00022729"/>
    </source>
</evidence>
<evidence type="ECO:0000259" key="7">
    <source>
        <dbReference type="PROSITE" id="PS50847"/>
    </source>
</evidence>
<sequence length="787" mass="83493">MRRPKKVVESLAVTVAIGASATNLQVNAEEIVTPVAESAETVVTATPTTISAEQVEQAKEVASVDAEAVKVQDAVDKAAGEAVANETKAVEDLTEAVAKASTAQEALPAAEAEVATQTKTVTDAQTAVAKAEEVVASQEDDVAKAQASADAAKTAEAQASAKLEEAKAQPVVTAENVEAQITATKGTIATKETEVAQTTAAITATDAKLTSAKEAVANNKPTTVTETVATSNYVDVTGADRDMEDIVREQFPDVNPADYARQLETVIFDGEDTQTIVLTPEQAAEYKATGSFTYVFDAKAVAEEAAKVIAELRRINGITLTPRRGFTQEDLELKVTDSFVAFTQKRAQELLTDFSHGSSLEDPVNGYKMSRLDESLGGDTFNMTSAGSNKKKILSHAEVAYNVILNWFSDYENVGVDFGHRLHMLQAAGNIAIGMATDGDTQYFVLLSDGAPRTVNFEQSVVNGKLTQTFNGNRVKYLPKRTFNYVVSTVVDDSQALKDAVVKLEGEKSALVAQQAQVTEALNQAVISLASLEQAKTDVTLANTKRTVAIAEAQDAFDKASADAKTATANLQQVLASYEASLSSLSTAKGDLKTAQDKLATAQAKVTELKALLVTQDQLLADLDAAKARLNDATLAKSESSALLAELTAKAKASQTEADRLATLFALQEQFNTVITDDTVTATPKDEQTVSDLPVVKTDTDKELDLTVIGEEGNTDKEKTVVGPTVYKPQPGVTVQRTTSGEKVTYSRVERAHTLPNTGSEDNIVLMGIGFVLSGLGLAGARRRRHG</sequence>
<organism evidence="8 9">
    <name type="scientific">Streptococcus suis</name>
    <dbReference type="NCBI Taxonomy" id="1307"/>
    <lineage>
        <taxon>Bacteria</taxon>
        <taxon>Bacillati</taxon>
        <taxon>Bacillota</taxon>
        <taxon>Bacilli</taxon>
        <taxon>Lactobacillales</taxon>
        <taxon>Streptococcaceae</taxon>
        <taxon>Streptococcus</taxon>
    </lineage>
</organism>
<keyword evidence="1" id="KW-0134">Cell wall</keyword>
<feature type="coiled-coil region" evidence="5">
    <location>
        <begin position="550"/>
        <end position="664"/>
    </location>
</feature>
<evidence type="ECO:0000256" key="5">
    <source>
        <dbReference type="SAM" id="Coils"/>
    </source>
</evidence>
<dbReference type="Proteomes" id="UP001152875">
    <property type="component" value="Unassembled WGS sequence"/>
</dbReference>
<evidence type="ECO:0000313" key="8">
    <source>
        <dbReference type="EMBL" id="MDG4527168.1"/>
    </source>
</evidence>
<keyword evidence="6" id="KW-1133">Transmembrane helix</keyword>
<dbReference type="RefSeq" id="WP_277944716.1">
    <property type="nucleotide sequence ID" value="NZ_JANFMO010000039.1"/>
</dbReference>
<keyword evidence="3" id="KW-0732">Signal</keyword>